<keyword evidence="2" id="KW-1185">Reference proteome</keyword>
<name>D7FJD1_ECTSI</name>
<dbReference type="Proteomes" id="UP000002630">
    <property type="component" value="Linkage Group LG17"/>
</dbReference>
<reference evidence="1 2" key="1">
    <citation type="journal article" date="2010" name="Nature">
        <title>The Ectocarpus genome and the independent evolution of multicellularity in brown algae.</title>
        <authorList>
            <person name="Cock J.M."/>
            <person name="Sterck L."/>
            <person name="Rouze P."/>
            <person name="Scornet D."/>
            <person name="Allen A.E."/>
            <person name="Amoutzias G."/>
            <person name="Anthouard V."/>
            <person name="Artiguenave F."/>
            <person name="Aury J.M."/>
            <person name="Badger J.H."/>
            <person name="Beszteri B."/>
            <person name="Billiau K."/>
            <person name="Bonnet E."/>
            <person name="Bothwell J.H."/>
            <person name="Bowler C."/>
            <person name="Boyen C."/>
            <person name="Brownlee C."/>
            <person name="Carrano C.J."/>
            <person name="Charrier B."/>
            <person name="Cho G.Y."/>
            <person name="Coelho S.M."/>
            <person name="Collen J."/>
            <person name="Corre E."/>
            <person name="Da Silva C."/>
            <person name="Delage L."/>
            <person name="Delaroque N."/>
            <person name="Dittami S.M."/>
            <person name="Doulbeau S."/>
            <person name="Elias M."/>
            <person name="Farnham G."/>
            <person name="Gachon C.M."/>
            <person name="Gschloessl B."/>
            <person name="Heesch S."/>
            <person name="Jabbari K."/>
            <person name="Jubin C."/>
            <person name="Kawai H."/>
            <person name="Kimura K."/>
            <person name="Kloareg B."/>
            <person name="Kupper F.C."/>
            <person name="Lang D."/>
            <person name="Le Bail A."/>
            <person name="Leblanc C."/>
            <person name="Lerouge P."/>
            <person name="Lohr M."/>
            <person name="Lopez P.J."/>
            <person name="Martens C."/>
            <person name="Maumus F."/>
            <person name="Michel G."/>
            <person name="Miranda-Saavedra D."/>
            <person name="Morales J."/>
            <person name="Moreau H."/>
            <person name="Motomura T."/>
            <person name="Nagasato C."/>
            <person name="Napoli C.A."/>
            <person name="Nelson D.R."/>
            <person name="Nyvall-Collen P."/>
            <person name="Peters A.F."/>
            <person name="Pommier C."/>
            <person name="Potin P."/>
            <person name="Poulain J."/>
            <person name="Quesneville H."/>
            <person name="Read B."/>
            <person name="Rensing S.A."/>
            <person name="Ritter A."/>
            <person name="Rousvoal S."/>
            <person name="Samanta M."/>
            <person name="Samson G."/>
            <person name="Schroeder D.C."/>
            <person name="Segurens B."/>
            <person name="Strittmatter M."/>
            <person name="Tonon T."/>
            <person name="Tregear J.W."/>
            <person name="Valentin K."/>
            <person name="von Dassow P."/>
            <person name="Yamagishi T."/>
            <person name="Van de Peer Y."/>
            <person name="Wincker P."/>
        </authorList>
    </citation>
    <scope>NUCLEOTIDE SEQUENCE [LARGE SCALE GENOMIC DNA]</scope>
    <source>
        <strain evidence="2">Ec32 / CCAP1310/4</strain>
    </source>
</reference>
<gene>
    <name evidence="1" type="ORF">Esi_0133_0020</name>
</gene>
<protein>
    <submittedName>
        <fullName evidence="1">Uncharacterized protein</fullName>
    </submittedName>
</protein>
<dbReference type="EMBL" id="FN647953">
    <property type="protein sequence ID" value="CBJ29034.1"/>
    <property type="molecule type" value="Genomic_DNA"/>
</dbReference>
<accession>D7FJD1</accession>
<dbReference type="EMBL" id="FN649742">
    <property type="protein sequence ID" value="CBJ29034.1"/>
    <property type="molecule type" value="Genomic_DNA"/>
</dbReference>
<evidence type="ECO:0000313" key="1">
    <source>
        <dbReference type="EMBL" id="CBJ29034.1"/>
    </source>
</evidence>
<proteinExistence type="predicted"/>
<dbReference type="AlphaFoldDB" id="D7FJD1"/>
<dbReference type="InParanoid" id="D7FJD1"/>
<sequence>MMMSSLTGAWVLDVYRSDTLEAYLRCMGAPDRVVEAQLAGEQACPSRNVLVLDDSRLVVHKHTSVNNLTESYELDQERVTPSTYGEKRAIASLLQPGRHDALAIKTALPTDTSDFGLVETRRLVGDGSTHIQELLLRNLDTGAQSITRRTWVREP</sequence>
<evidence type="ECO:0000313" key="2">
    <source>
        <dbReference type="Proteomes" id="UP000002630"/>
    </source>
</evidence>
<organism evidence="1 2">
    <name type="scientific">Ectocarpus siliculosus</name>
    <name type="common">Brown alga</name>
    <name type="synonym">Conferva siliculosa</name>
    <dbReference type="NCBI Taxonomy" id="2880"/>
    <lineage>
        <taxon>Eukaryota</taxon>
        <taxon>Sar</taxon>
        <taxon>Stramenopiles</taxon>
        <taxon>Ochrophyta</taxon>
        <taxon>PX clade</taxon>
        <taxon>Phaeophyceae</taxon>
        <taxon>Ectocarpales</taxon>
        <taxon>Ectocarpaceae</taxon>
        <taxon>Ectocarpus</taxon>
    </lineage>
</organism>